<evidence type="ECO:0000313" key="1">
    <source>
        <dbReference type="EMBL" id="MBW7454650.1"/>
    </source>
</evidence>
<name>A0ABS7C182_9BACL</name>
<protein>
    <submittedName>
        <fullName evidence="1">DUF2642 domain-containing protein</fullName>
    </submittedName>
</protein>
<sequence>MFSLKSRHPLLDQYVELDVSGASLPIKGKLIDLGQDILVVHNGRQFLYIPFVHLQQMRLIVNEYQDIEVPEPHFEQQNDLISYRKVLMNAKGMFSELYITGHQSIHGYLTSVMNDFFVFYSPVYHSVMVSLKHLKYLIPYNPNVTPYTLTPEQFPLKPSPITLARTFDQQMNKLLGEFVILDLGENPNKIGVLKSIDQSMIELSNADGKSIYLHFDHVKTIHLP</sequence>
<proteinExistence type="predicted"/>
<gene>
    <name evidence="1" type="ORF">K0U00_11470</name>
</gene>
<reference evidence="1 2" key="1">
    <citation type="submission" date="2021-07" db="EMBL/GenBank/DDBJ databases">
        <title>Paenibacillus radiodurans sp. nov., isolated from the southeastern edge of Tengger Desert.</title>
        <authorList>
            <person name="Zhang G."/>
        </authorList>
    </citation>
    <scope>NUCLEOTIDE SEQUENCE [LARGE SCALE GENOMIC DNA]</scope>
    <source>
        <strain evidence="1 2">CCM 7311</strain>
    </source>
</reference>
<dbReference type="Proteomes" id="UP001519887">
    <property type="component" value="Unassembled WGS sequence"/>
</dbReference>
<comment type="caution">
    <text evidence="1">The sequence shown here is derived from an EMBL/GenBank/DDBJ whole genome shotgun (WGS) entry which is preliminary data.</text>
</comment>
<accession>A0ABS7C182</accession>
<evidence type="ECO:0000313" key="2">
    <source>
        <dbReference type="Proteomes" id="UP001519887"/>
    </source>
</evidence>
<keyword evidence="2" id="KW-1185">Reference proteome</keyword>
<dbReference type="EMBL" id="JAHZIK010000229">
    <property type="protein sequence ID" value="MBW7454650.1"/>
    <property type="molecule type" value="Genomic_DNA"/>
</dbReference>
<organism evidence="1 2">
    <name type="scientific">Paenibacillus sepulcri</name>
    <dbReference type="NCBI Taxonomy" id="359917"/>
    <lineage>
        <taxon>Bacteria</taxon>
        <taxon>Bacillati</taxon>
        <taxon>Bacillota</taxon>
        <taxon>Bacilli</taxon>
        <taxon>Bacillales</taxon>
        <taxon>Paenibacillaceae</taxon>
        <taxon>Paenibacillus</taxon>
    </lineage>
</organism>